<organism evidence="2 3">
    <name type="scientific">Polyplosphaeria fusca</name>
    <dbReference type="NCBI Taxonomy" id="682080"/>
    <lineage>
        <taxon>Eukaryota</taxon>
        <taxon>Fungi</taxon>
        <taxon>Dikarya</taxon>
        <taxon>Ascomycota</taxon>
        <taxon>Pezizomycotina</taxon>
        <taxon>Dothideomycetes</taxon>
        <taxon>Pleosporomycetidae</taxon>
        <taxon>Pleosporales</taxon>
        <taxon>Tetraplosphaeriaceae</taxon>
        <taxon>Polyplosphaeria</taxon>
    </lineage>
</organism>
<feature type="region of interest" description="Disordered" evidence="1">
    <location>
        <begin position="295"/>
        <end position="326"/>
    </location>
</feature>
<evidence type="ECO:0000313" key="2">
    <source>
        <dbReference type="EMBL" id="KAF2730750.1"/>
    </source>
</evidence>
<feature type="compositionally biased region" description="Polar residues" evidence="1">
    <location>
        <begin position="1"/>
        <end position="25"/>
    </location>
</feature>
<feature type="region of interest" description="Disordered" evidence="1">
    <location>
        <begin position="1"/>
        <end position="44"/>
    </location>
</feature>
<protein>
    <submittedName>
        <fullName evidence="2">Uncharacterized protein</fullName>
    </submittedName>
</protein>
<evidence type="ECO:0000256" key="1">
    <source>
        <dbReference type="SAM" id="MobiDB-lite"/>
    </source>
</evidence>
<dbReference type="EMBL" id="ML996210">
    <property type="protein sequence ID" value="KAF2730750.1"/>
    <property type="molecule type" value="Genomic_DNA"/>
</dbReference>
<reference evidence="2" key="1">
    <citation type="journal article" date="2020" name="Stud. Mycol.">
        <title>101 Dothideomycetes genomes: a test case for predicting lifestyles and emergence of pathogens.</title>
        <authorList>
            <person name="Haridas S."/>
            <person name="Albert R."/>
            <person name="Binder M."/>
            <person name="Bloem J."/>
            <person name="Labutti K."/>
            <person name="Salamov A."/>
            <person name="Andreopoulos B."/>
            <person name="Baker S."/>
            <person name="Barry K."/>
            <person name="Bills G."/>
            <person name="Bluhm B."/>
            <person name="Cannon C."/>
            <person name="Castanera R."/>
            <person name="Culley D."/>
            <person name="Daum C."/>
            <person name="Ezra D."/>
            <person name="Gonzalez J."/>
            <person name="Henrissat B."/>
            <person name="Kuo A."/>
            <person name="Liang C."/>
            <person name="Lipzen A."/>
            <person name="Lutzoni F."/>
            <person name="Magnuson J."/>
            <person name="Mondo S."/>
            <person name="Nolan M."/>
            <person name="Ohm R."/>
            <person name="Pangilinan J."/>
            <person name="Park H.-J."/>
            <person name="Ramirez L."/>
            <person name="Alfaro M."/>
            <person name="Sun H."/>
            <person name="Tritt A."/>
            <person name="Yoshinaga Y."/>
            <person name="Zwiers L.-H."/>
            <person name="Turgeon B."/>
            <person name="Goodwin S."/>
            <person name="Spatafora J."/>
            <person name="Crous P."/>
            <person name="Grigoriev I."/>
        </authorList>
    </citation>
    <scope>NUCLEOTIDE SEQUENCE</scope>
    <source>
        <strain evidence="2">CBS 125425</strain>
    </source>
</reference>
<dbReference type="Proteomes" id="UP000799444">
    <property type="component" value="Unassembled WGS sequence"/>
</dbReference>
<dbReference type="AlphaFoldDB" id="A0A9P4QSB7"/>
<name>A0A9P4QSB7_9PLEO</name>
<gene>
    <name evidence="2" type="ORF">EJ04DRAFT_567432</name>
</gene>
<proteinExistence type="predicted"/>
<accession>A0A9P4QSB7</accession>
<keyword evidence="3" id="KW-1185">Reference proteome</keyword>
<sequence>MSANLPTHKASQGTRQTGMFSNSRNTDSRDTPSDDEAQEAPSRSRSLNWYRSRLQDRDVYLICATGARALEQLQGFTVPNLLQKAFRVPSLVSSASSSRFQLRAYAERMLGLEEVGPYIPMTNALNLLLFYIVSSDNESDWIRSFYRRVNMLKLCRLGTSEKASLHEFWKDFRPKGISEEDFMNRFQEWRKHGAFYALMARELGLGSLIYLLHIFPPDRLGGCSLGNDLSGGTEKTITMLKDKIGLHHAVDTGANAFMHDLVWGLMKTFPGTQQRPTPKTPFPGLEGPLHQGEYDWETLFPEPGGNGSGGQLSSRRRSKTGGGRAY</sequence>
<comment type="caution">
    <text evidence="2">The sequence shown here is derived from an EMBL/GenBank/DDBJ whole genome shotgun (WGS) entry which is preliminary data.</text>
</comment>
<dbReference type="OrthoDB" id="3663031at2759"/>
<evidence type="ECO:0000313" key="3">
    <source>
        <dbReference type="Proteomes" id="UP000799444"/>
    </source>
</evidence>